<dbReference type="InterPro" id="IPR013324">
    <property type="entry name" value="RNA_pol_sigma_r3/r4-like"/>
</dbReference>
<gene>
    <name evidence="2" type="ORF">QOZ93_001664</name>
</gene>
<proteinExistence type="predicted"/>
<dbReference type="SUPFAM" id="SSF88659">
    <property type="entry name" value="Sigma3 and sigma4 domains of RNA polymerase sigma factors"/>
    <property type="match status" value="1"/>
</dbReference>
<dbReference type="Pfam" id="PF04545">
    <property type="entry name" value="Sigma70_r4"/>
    <property type="match status" value="1"/>
</dbReference>
<organism evidence="2 3">
    <name type="scientific">Hathewaya limosa</name>
    <name type="common">Clostridium limosum</name>
    <dbReference type="NCBI Taxonomy" id="1536"/>
    <lineage>
        <taxon>Bacteria</taxon>
        <taxon>Bacillati</taxon>
        <taxon>Bacillota</taxon>
        <taxon>Clostridia</taxon>
        <taxon>Eubacteriales</taxon>
        <taxon>Clostridiaceae</taxon>
        <taxon>Hathewaya</taxon>
    </lineage>
</organism>
<sequence>MLRKFKTNYIYYSTDGQAIEIIPNENGDTDTLHNCDDKAVDTNCREDRVIFIGKEPIPVTDEVYKAYYKMDRHARYLQKDVKVGSSKIDPITGAIKYKPSKEDSIERLMDKGLDFADVQDVEDIVCDKAMLFILQKAMEELNNEEREIIDSLYYKNFTTRETGKKINKSHVTVGKKHKKILEKLKKYFL</sequence>
<dbReference type="Gene3D" id="1.20.140.160">
    <property type="match status" value="1"/>
</dbReference>
<dbReference type="RefSeq" id="WP_307355842.1">
    <property type="nucleotide sequence ID" value="NZ_BAAACJ010000037.1"/>
</dbReference>
<dbReference type="InterPro" id="IPR014284">
    <property type="entry name" value="RNA_pol_sigma-70_dom"/>
</dbReference>
<dbReference type="EMBL" id="JAUSWN010000012">
    <property type="protein sequence ID" value="MDQ0479922.1"/>
    <property type="molecule type" value="Genomic_DNA"/>
</dbReference>
<dbReference type="InterPro" id="IPR007630">
    <property type="entry name" value="RNA_pol_sigma70_r4"/>
</dbReference>
<evidence type="ECO:0000313" key="2">
    <source>
        <dbReference type="EMBL" id="MDQ0479922.1"/>
    </source>
</evidence>
<keyword evidence="3" id="KW-1185">Reference proteome</keyword>
<dbReference type="Proteomes" id="UP001224418">
    <property type="component" value="Unassembled WGS sequence"/>
</dbReference>
<accession>A0ABU0JVJ4</accession>
<reference evidence="2 3" key="1">
    <citation type="submission" date="2023-07" db="EMBL/GenBank/DDBJ databases">
        <title>Genomic Encyclopedia of Type Strains, Phase IV (KMG-IV): sequencing the most valuable type-strain genomes for metagenomic binning, comparative biology and taxonomic classification.</title>
        <authorList>
            <person name="Goeker M."/>
        </authorList>
    </citation>
    <scope>NUCLEOTIDE SEQUENCE [LARGE SCALE GENOMIC DNA]</scope>
    <source>
        <strain evidence="2 3">DSM 1400</strain>
    </source>
</reference>
<dbReference type="NCBIfam" id="TIGR02937">
    <property type="entry name" value="sigma70-ECF"/>
    <property type="match status" value="1"/>
</dbReference>
<evidence type="ECO:0000259" key="1">
    <source>
        <dbReference type="Pfam" id="PF04545"/>
    </source>
</evidence>
<feature type="domain" description="RNA polymerase sigma-70 region 4" evidence="1">
    <location>
        <begin position="137"/>
        <end position="186"/>
    </location>
</feature>
<name>A0ABU0JVJ4_HATLI</name>
<protein>
    <submittedName>
        <fullName evidence="2">RNA polymerase sigma factor (Sigma-70 family)</fullName>
    </submittedName>
</protein>
<comment type="caution">
    <text evidence="2">The sequence shown here is derived from an EMBL/GenBank/DDBJ whole genome shotgun (WGS) entry which is preliminary data.</text>
</comment>
<evidence type="ECO:0000313" key="3">
    <source>
        <dbReference type="Proteomes" id="UP001224418"/>
    </source>
</evidence>